<dbReference type="Proteomes" id="UP000286415">
    <property type="component" value="Unassembled WGS sequence"/>
</dbReference>
<proteinExistence type="predicted"/>
<sequence length="180" mass="20105">MELDHLVQSISQAVSTWAKELSHLGIACERCKRVRKEVVRLNSGDFVVLESLPAFLLSNSLKIQLGCAQENCFDTLDQLRCSVMNVLDRLNSLRSCLLRSVSPTACSPNGLTELLQALTDFQSALVDEYDSAQLYQHDTVMSSALKCSQLSPTFDPSVSLVHRIWNEEILDKLYVLGNRS</sequence>
<comment type="caution">
    <text evidence="1">The sequence shown here is derived from an EMBL/GenBank/DDBJ whole genome shotgun (WGS) entry which is preliminary data.</text>
</comment>
<dbReference type="EMBL" id="NIRI02000042">
    <property type="protein sequence ID" value="KAG5451105.1"/>
    <property type="molecule type" value="Genomic_DNA"/>
</dbReference>
<protein>
    <submittedName>
        <fullName evidence="1">Uncharacterized protein</fullName>
    </submittedName>
</protein>
<evidence type="ECO:0000313" key="2">
    <source>
        <dbReference type="Proteomes" id="UP000286415"/>
    </source>
</evidence>
<name>A0A8T1MQI2_CLOSI</name>
<accession>A0A8T1MQI2</accession>
<reference evidence="1 2" key="1">
    <citation type="journal article" date="2018" name="Biotechnol. Adv.">
        <title>Improved genomic resources and new bioinformatic workflow for the carcinogenic parasite Clonorchis sinensis: Biotechnological implications.</title>
        <authorList>
            <person name="Wang D."/>
            <person name="Korhonen P.K."/>
            <person name="Gasser R.B."/>
            <person name="Young N.D."/>
        </authorList>
    </citation>
    <scope>NUCLEOTIDE SEQUENCE [LARGE SCALE GENOMIC DNA]</scope>
    <source>
        <strain evidence="1">Cs-k2</strain>
    </source>
</reference>
<organism evidence="1 2">
    <name type="scientific">Clonorchis sinensis</name>
    <name type="common">Chinese liver fluke</name>
    <dbReference type="NCBI Taxonomy" id="79923"/>
    <lineage>
        <taxon>Eukaryota</taxon>
        <taxon>Metazoa</taxon>
        <taxon>Spiralia</taxon>
        <taxon>Lophotrochozoa</taxon>
        <taxon>Platyhelminthes</taxon>
        <taxon>Trematoda</taxon>
        <taxon>Digenea</taxon>
        <taxon>Opisthorchiida</taxon>
        <taxon>Opisthorchiata</taxon>
        <taxon>Opisthorchiidae</taxon>
        <taxon>Clonorchis</taxon>
    </lineage>
</organism>
<keyword evidence="2" id="KW-1185">Reference proteome</keyword>
<reference evidence="1 2" key="2">
    <citation type="journal article" date="2021" name="Genomics">
        <title>High-quality reference genome for Clonorchis sinensis.</title>
        <authorList>
            <person name="Young N.D."/>
            <person name="Stroehlein A.J."/>
            <person name="Kinkar L."/>
            <person name="Wang T."/>
            <person name="Sohn W.M."/>
            <person name="Chang B.C.H."/>
            <person name="Kaur P."/>
            <person name="Weisz D."/>
            <person name="Dudchenko O."/>
            <person name="Aiden E.L."/>
            <person name="Korhonen P.K."/>
            <person name="Gasser R.B."/>
        </authorList>
    </citation>
    <scope>NUCLEOTIDE SEQUENCE [LARGE SCALE GENOMIC DNA]</scope>
    <source>
        <strain evidence="1">Cs-k2</strain>
    </source>
</reference>
<dbReference type="AlphaFoldDB" id="A0A8T1MQI2"/>
<dbReference type="OrthoDB" id="10351129at2759"/>
<evidence type="ECO:0000313" key="1">
    <source>
        <dbReference type="EMBL" id="KAG5451105.1"/>
    </source>
</evidence>
<gene>
    <name evidence="1" type="ORF">CSKR_201339</name>
</gene>